<feature type="compositionally biased region" description="Low complexity" evidence="1">
    <location>
        <begin position="135"/>
        <end position="146"/>
    </location>
</feature>
<feature type="region of interest" description="Disordered" evidence="1">
    <location>
        <begin position="745"/>
        <end position="813"/>
    </location>
</feature>
<dbReference type="InterPro" id="IPR029005">
    <property type="entry name" value="LIM-bd/SEUSS"/>
</dbReference>
<sequence>MTPSRAAGGLTQSSLSSGIFFQGDTQSQNIINSHLRSSFGNNSNTIHGTARSNHGPMSGEVSSAVLNSVVNSARSVGASSLVTDANSALSGGPDLQRSTSINTDPYLRLPTSPMSFTSNNTISGSSVMDGSTGAQQNSHQDQNVQQLQQNPLQLQGASNAMSLAASQTAASPIPMGAQVPGSFNQDPNNLSQLAKKPRLDIKQEDMMKQQAIQQILQRPDLIQMQGHNPQIHALLQQQRLRQQQLFQSMPQLQRVHLQQQQQQQKQQQQQVQLRQQFQQQAMHPSSAVKRPFDNGVSGVCARRLMQYLYHQRQRPNDNSIAYWRKFVSEYYSPRAKKRWCLSLYNNVGQHALGVFPQAAMDAWQCDMCGSKSGKGFEAAFEVLPRLNEIKFGSGVIDELLFLDLPREYRFQSGVMMLEYAKAVQESVYEQLRVSREGHLRIIFTQDLKILSWEFCARRHEEILPRRLVVPQVNRLVQVAQKCQSTIAESGSDGVSQQDLQANSNMALTAGHQLAKSLELQSLNELGLSKRYVRFLQISEVVNSMKDLIDICKEYKVGPIESLKNYPQFATAAKLQMHEMERLANVQGLPTDRNTLNKLMALNPGFNNQVNNKHNMVNSGALSGSAQTALELSNFQNILMRQNSMNSSPGPLQMEGSSSFNQLNQSPSSSLQGSAAAAAALIPGSMWNSTSRGFPSPYHLPPQQQHHQLQQCSRIANNLPQQNYSQGSNGNQAIQQQFIQQLQQDMSNNNNGGVQPQSVVGGPNANGINMFKNGLGFGGHTPSMSRSSGHVSGNNEPNSFNAVSNNDSSAATDGKNGFYQRTSDMPQNQHMQDISHEFTENSFFNNDLDDNLGFGWKP</sequence>
<proteinExistence type="predicted"/>
<feature type="region of interest" description="Disordered" evidence="1">
    <location>
        <begin position="87"/>
        <end position="146"/>
    </location>
</feature>
<evidence type="ECO:0000313" key="3">
    <source>
        <dbReference type="Proteomes" id="UP000447434"/>
    </source>
</evidence>
<dbReference type="AlphaFoldDB" id="A0A6A4NXL9"/>
<feature type="region of interest" description="Disordered" evidence="1">
    <location>
        <begin position="642"/>
        <end position="670"/>
    </location>
</feature>
<accession>A0A6A4NXL9</accession>
<dbReference type="PANTHER" id="PTHR10378">
    <property type="entry name" value="LIM DOMAIN-BINDING PROTEIN"/>
    <property type="match status" value="1"/>
</dbReference>
<dbReference type="Pfam" id="PF01803">
    <property type="entry name" value="LIM_bind"/>
    <property type="match status" value="1"/>
</dbReference>
<protein>
    <submittedName>
        <fullName evidence="2">Putative LIM-domain binding protein/SEUSS</fullName>
    </submittedName>
</protein>
<gene>
    <name evidence="2" type="ORF">Lalb_Chr19g0131031</name>
</gene>
<comment type="caution">
    <text evidence="2">The sequence shown here is derived from an EMBL/GenBank/DDBJ whole genome shotgun (WGS) entry which is preliminary data.</text>
</comment>
<name>A0A6A4NXL9_LUPAL</name>
<evidence type="ECO:0000313" key="2">
    <source>
        <dbReference type="EMBL" id="KAE9592604.1"/>
    </source>
</evidence>
<feature type="compositionally biased region" description="Low complexity" evidence="1">
    <location>
        <begin position="745"/>
        <end position="762"/>
    </location>
</feature>
<feature type="compositionally biased region" description="Polar residues" evidence="1">
    <location>
        <begin position="781"/>
        <end position="810"/>
    </location>
</feature>
<feature type="compositionally biased region" description="Polar residues" evidence="1">
    <location>
        <begin position="112"/>
        <end position="134"/>
    </location>
</feature>
<reference evidence="3" key="1">
    <citation type="journal article" date="2020" name="Nat. Commun.">
        <title>Genome sequence of the cluster root forming white lupin.</title>
        <authorList>
            <person name="Hufnagel B."/>
            <person name="Marques A."/>
            <person name="Soriano A."/>
            <person name="Marques L."/>
            <person name="Divol F."/>
            <person name="Doumas P."/>
            <person name="Sallet E."/>
            <person name="Mancinotti D."/>
            <person name="Carrere S."/>
            <person name="Marande W."/>
            <person name="Arribat S."/>
            <person name="Keller J."/>
            <person name="Huneau C."/>
            <person name="Blein T."/>
            <person name="Aime D."/>
            <person name="Laguerre M."/>
            <person name="Taylor J."/>
            <person name="Schubert V."/>
            <person name="Nelson M."/>
            <person name="Geu-Flores F."/>
            <person name="Crespi M."/>
            <person name="Gallardo-Guerrero K."/>
            <person name="Delaux P.-M."/>
            <person name="Salse J."/>
            <person name="Berges H."/>
            <person name="Guyot R."/>
            <person name="Gouzy J."/>
            <person name="Peret B."/>
        </authorList>
    </citation>
    <scope>NUCLEOTIDE SEQUENCE [LARGE SCALE GENOMIC DNA]</scope>
    <source>
        <strain evidence="3">cv. Amiga</strain>
    </source>
</reference>
<feature type="compositionally biased region" description="Low complexity" evidence="1">
    <location>
        <begin position="656"/>
        <end position="670"/>
    </location>
</feature>
<dbReference type="OrthoDB" id="774557at2759"/>
<organism evidence="2 3">
    <name type="scientific">Lupinus albus</name>
    <name type="common">White lupine</name>
    <name type="synonym">Lupinus termis</name>
    <dbReference type="NCBI Taxonomy" id="3870"/>
    <lineage>
        <taxon>Eukaryota</taxon>
        <taxon>Viridiplantae</taxon>
        <taxon>Streptophyta</taxon>
        <taxon>Embryophyta</taxon>
        <taxon>Tracheophyta</taxon>
        <taxon>Spermatophyta</taxon>
        <taxon>Magnoliopsida</taxon>
        <taxon>eudicotyledons</taxon>
        <taxon>Gunneridae</taxon>
        <taxon>Pentapetalae</taxon>
        <taxon>rosids</taxon>
        <taxon>fabids</taxon>
        <taxon>Fabales</taxon>
        <taxon>Fabaceae</taxon>
        <taxon>Papilionoideae</taxon>
        <taxon>50 kb inversion clade</taxon>
        <taxon>genistoids sensu lato</taxon>
        <taxon>core genistoids</taxon>
        <taxon>Genisteae</taxon>
        <taxon>Lupinus</taxon>
    </lineage>
</organism>
<keyword evidence="3" id="KW-1185">Reference proteome</keyword>
<evidence type="ECO:0000256" key="1">
    <source>
        <dbReference type="SAM" id="MobiDB-lite"/>
    </source>
</evidence>
<dbReference type="EMBL" id="WOCE01000019">
    <property type="protein sequence ID" value="KAE9592604.1"/>
    <property type="molecule type" value="Genomic_DNA"/>
</dbReference>
<dbReference type="Proteomes" id="UP000447434">
    <property type="component" value="Chromosome 19"/>
</dbReference>